<proteinExistence type="predicted"/>
<reference evidence="2" key="1">
    <citation type="journal article" date="2012" name="Science">
        <title>The Paleozoic origin of enzymatic lignin decomposition reconstructed from 31 fungal genomes.</title>
        <authorList>
            <person name="Floudas D."/>
            <person name="Binder M."/>
            <person name="Riley R."/>
            <person name="Barry K."/>
            <person name="Blanchette R.A."/>
            <person name="Henrissat B."/>
            <person name="Martinez A.T."/>
            <person name="Otillar R."/>
            <person name="Spatafora J.W."/>
            <person name="Yadav J.S."/>
            <person name="Aerts A."/>
            <person name="Benoit I."/>
            <person name="Boyd A."/>
            <person name="Carlson A."/>
            <person name="Copeland A."/>
            <person name="Coutinho P.M."/>
            <person name="de Vries R.P."/>
            <person name="Ferreira P."/>
            <person name="Findley K."/>
            <person name="Foster B."/>
            <person name="Gaskell J."/>
            <person name="Glotzer D."/>
            <person name="Gorecki P."/>
            <person name="Heitman J."/>
            <person name="Hesse C."/>
            <person name="Hori C."/>
            <person name="Igarashi K."/>
            <person name="Jurgens J.A."/>
            <person name="Kallen N."/>
            <person name="Kersten P."/>
            <person name="Kohler A."/>
            <person name="Kuees U."/>
            <person name="Kumar T.K.A."/>
            <person name="Kuo A."/>
            <person name="LaButti K."/>
            <person name="Larrondo L.F."/>
            <person name="Lindquist E."/>
            <person name="Ling A."/>
            <person name="Lombard V."/>
            <person name="Lucas S."/>
            <person name="Lundell T."/>
            <person name="Martin R."/>
            <person name="McLaughlin D.J."/>
            <person name="Morgenstern I."/>
            <person name="Morin E."/>
            <person name="Murat C."/>
            <person name="Nagy L.G."/>
            <person name="Nolan M."/>
            <person name="Ohm R.A."/>
            <person name="Patyshakuliyeva A."/>
            <person name="Rokas A."/>
            <person name="Ruiz-Duenas F.J."/>
            <person name="Sabat G."/>
            <person name="Salamov A."/>
            <person name="Samejima M."/>
            <person name="Schmutz J."/>
            <person name="Slot J.C."/>
            <person name="St John F."/>
            <person name="Stenlid J."/>
            <person name="Sun H."/>
            <person name="Sun S."/>
            <person name="Syed K."/>
            <person name="Tsang A."/>
            <person name="Wiebenga A."/>
            <person name="Young D."/>
            <person name="Pisabarro A."/>
            <person name="Eastwood D.C."/>
            <person name="Martin F."/>
            <person name="Cullen D."/>
            <person name="Grigoriev I.V."/>
            <person name="Hibbett D.S."/>
        </authorList>
    </citation>
    <scope>NUCLEOTIDE SEQUENCE [LARGE SCALE GENOMIC DNA]</scope>
    <source>
        <strain evidence="2">HHB-11173 SS5</strain>
    </source>
</reference>
<dbReference type="GeneID" id="18881627"/>
<dbReference type="EMBL" id="JH687553">
    <property type="protein sequence ID" value="EIN04717.1"/>
    <property type="molecule type" value="Genomic_DNA"/>
</dbReference>
<evidence type="ECO:0000313" key="2">
    <source>
        <dbReference type="Proteomes" id="UP000054196"/>
    </source>
</evidence>
<keyword evidence="2" id="KW-1185">Reference proteome</keyword>
<gene>
    <name evidence="1" type="ORF">PUNSTDRAFT_146361</name>
</gene>
<sequence>MSSTSTTPPYITQPGAVRNGMKVLQPDPTEYPWYPYLTHSWEDKPLRDYEEECAIRKAFKPFHELPVVFNPWVEPMKYEPPTFYFGWPVDPKITNAFAIKENLAWYWKEDGMGSTWKDQDLVTPNDHIHDKWTQVQVQEFFEGVLTLEYVYDSSTPGSRPTFFWSLHSNYTHPRMRPSKRQIAKLLEDFGHRNTPQWHLDADT</sequence>
<evidence type="ECO:0000313" key="1">
    <source>
        <dbReference type="EMBL" id="EIN04717.1"/>
    </source>
</evidence>
<name>R7S4K9_PUNST</name>
<dbReference type="Proteomes" id="UP000054196">
    <property type="component" value="Unassembled WGS sequence"/>
</dbReference>
<dbReference type="HOGENOM" id="CLU_1349512_0_0_1"/>
<dbReference type="eggNOG" id="ENOG502RC7R">
    <property type="taxonomic scope" value="Eukaryota"/>
</dbReference>
<accession>R7S4K9</accession>
<protein>
    <submittedName>
        <fullName evidence="1">Uncharacterized protein</fullName>
    </submittedName>
</protein>
<dbReference type="RefSeq" id="XP_007388110.1">
    <property type="nucleotide sequence ID" value="XM_007388048.1"/>
</dbReference>
<dbReference type="KEGG" id="psq:PUNSTDRAFT_146361"/>
<dbReference type="AlphaFoldDB" id="R7S4K9"/>
<organism evidence="1 2">
    <name type="scientific">Punctularia strigosozonata (strain HHB-11173)</name>
    <name type="common">White-rot fungus</name>
    <dbReference type="NCBI Taxonomy" id="741275"/>
    <lineage>
        <taxon>Eukaryota</taxon>
        <taxon>Fungi</taxon>
        <taxon>Dikarya</taxon>
        <taxon>Basidiomycota</taxon>
        <taxon>Agaricomycotina</taxon>
        <taxon>Agaricomycetes</taxon>
        <taxon>Corticiales</taxon>
        <taxon>Punctulariaceae</taxon>
        <taxon>Punctularia</taxon>
    </lineage>
</organism>